<dbReference type="Proteomes" id="UP001177258">
    <property type="component" value="Unassembled WGS sequence"/>
</dbReference>
<comment type="caution">
    <text evidence="3">The sequence shown here is derived from an EMBL/GenBank/DDBJ whole genome shotgun (WGS) entry which is preliminary data.</text>
</comment>
<sequence>MEENHQEIRKKEESKSFKGDDKCFSGNVQVNMLFEATASMCISGALVSFEKGARTAWHTHPKGQRLIVTEGIGYTQEWGKPIQIFQKGDTIICPPGVKHWHGASKDCSMSHIALTGQDENGKNVDWLEKVTDEEYNQIIK</sequence>
<reference evidence="2 4" key="3">
    <citation type="journal article" date="2024" name="Syst. Appl. Microbiol.">
        <title>Helicobacter cappadocius sp. nov., from lizards: The first psychrotrophic Helicobacter species.</title>
        <authorList>
            <person name="Aydin F."/>
            <person name="Tarhane S."/>
            <person name="Karakaya E."/>
            <person name="Abay S."/>
            <person name="Kayman T."/>
            <person name="Guran O."/>
            <person name="Bozkurt E."/>
            <person name="Uzum N."/>
            <person name="Avci A."/>
            <person name="Olgun K."/>
            <person name="Jablonski D."/>
            <person name="Guran C."/>
            <person name="Burcin Saticioglu I."/>
        </authorList>
    </citation>
    <scope>NUCLEOTIDE SEQUENCE [LARGE SCALE GENOMIC DNA]</scope>
    <source>
        <strain evidence="2">Faydin-H75</strain>
        <strain evidence="4">faydin-H76</strain>
    </source>
</reference>
<name>A0AA90SSC9_9HELI</name>
<feature type="domain" description="Cupin type-2" evidence="1">
    <location>
        <begin position="46"/>
        <end position="105"/>
    </location>
</feature>
<dbReference type="InterPro" id="IPR013096">
    <property type="entry name" value="Cupin_2"/>
</dbReference>
<dbReference type="CDD" id="cd02233">
    <property type="entry name" value="cupin_HNL-like"/>
    <property type="match status" value="1"/>
</dbReference>
<keyword evidence="5" id="KW-1185">Reference proteome</keyword>
<dbReference type="SUPFAM" id="SSF51182">
    <property type="entry name" value="RmlC-like cupins"/>
    <property type="match status" value="1"/>
</dbReference>
<evidence type="ECO:0000313" key="2">
    <source>
        <dbReference type="EMBL" id="MDO7253130.1"/>
    </source>
</evidence>
<dbReference type="InterPro" id="IPR047263">
    <property type="entry name" value="HNL-like_cupin"/>
</dbReference>
<evidence type="ECO:0000313" key="3">
    <source>
        <dbReference type="EMBL" id="MDP2538744.1"/>
    </source>
</evidence>
<dbReference type="InterPro" id="IPR011051">
    <property type="entry name" value="RmlC_Cupin_sf"/>
</dbReference>
<reference evidence="2" key="2">
    <citation type="submission" date="2023-07" db="EMBL/GenBank/DDBJ databases">
        <authorList>
            <person name="Aydin F."/>
            <person name="Tarhane S."/>
            <person name="Saticioglu I.B."/>
            <person name="Karakaya E."/>
            <person name="Abay S."/>
            <person name="Guran O."/>
            <person name="Bozkurt E."/>
            <person name="Uzum N."/>
            <person name="Olgun K."/>
            <person name="Jablonski D."/>
        </authorList>
    </citation>
    <scope>NUCLEOTIDE SEQUENCE</scope>
    <source>
        <strain evidence="2">Faydin-H75</strain>
    </source>
</reference>
<dbReference type="Gene3D" id="2.60.120.10">
    <property type="entry name" value="Jelly Rolls"/>
    <property type="match status" value="1"/>
</dbReference>
<dbReference type="EMBL" id="JAUYZK010000003">
    <property type="protein sequence ID" value="MDP2538744.1"/>
    <property type="molecule type" value="Genomic_DNA"/>
</dbReference>
<evidence type="ECO:0000259" key="1">
    <source>
        <dbReference type="Pfam" id="PF07883"/>
    </source>
</evidence>
<dbReference type="InterPro" id="IPR014710">
    <property type="entry name" value="RmlC-like_jellyroll"/>
</dbReference>
<dbReference type="Proteomes" id="UP001240777">
    <property type="component" value="Unassembled WGS sequence"/>
</dbReference>
<dbReference type="Pfam" id="PF07883">
    <property type="entry name" value="Cupin_2"/>
    <property type="match status" value="1"/>
</dbReference>
<accession>A0AA90SSC9</accession>
<dbReference type="RefSeq" id="WP_305516972.1">
    <property type="nucleotide sequence ID" value="NZ_JAUPEV010000005.1"/>
</dbReference>
<dbReference type="PANTHER" id="PTHR43698">
    <property type="entry name" value="RIBD C-TERMINAL DOMAIN CONTAINING PROTEIN"/>
    <property type="match status" value="1"/>
</dbReference>
<protein>
    <submittedName>
        <fullName evidence="3">Cupin domain-containing protein</fullName>
    </submittedName>
</protein>
<evidence type="ECO:0000313" key="5">
    <source>
        <dbReference type="Proteomes" id="UP001240777"/>
    </source>
</evidence>
<organism evidence="3 4">
    <name type="scientific">Helicobacter cappadocius</name>
    <dbReference type="NCBI Taxonomy" id="3063998"/>
    <lineage>
        <taxon>Bacteria</taxon>
        <taxon>Pseudomonadati</taxon>
        <taxon>Campylobacterota</taxon>
        <taxon>Epsilonproteobacteria</taxon>
        <taxon>Campylobacterales</taxon>
        <taxon>Helicobacteraceae</taxon>
        <taxon>Helicobacter</taxon>
    </lineage>
</organism>
<proteinExistence type="predicted"/>
<dbReference type="PANTHER" id="PTHR43698:SF1">
    <property type="entry name" value="BLL4564 PROTEIN"/>
    <property type="match status" value="1"/>
</dbReference>
<reference evidence="3 5" key="1">
    <citation type="submission" date="2023-07" db="EMBL/GenBank/DDBJ databases">
        <title>Unpublished Manusciprt.</title>
        <authorList>
            <person name="Aydin F."/>
            <person name="Tarhane S."/>
            <person name="Saticioglu I.B."/>
            <person name="Karakaya E."/>
            <person name="Abay S."/>
            <person name="Guran O."/>
            <person name="Bozkurt E."/>
            <person name="Uzum N."/>
            <person name="Olgun K."/>
            <person name="Jablonski D."/>
        </authorList>
    </citation>
    <scope>NUCLEOTIDE SEQUENCE</scope>
    <source>
        <strain evidence="5">faydin-H75</strain>
        <strain evidence="3">Faydin-H76</strain>
    </source>
</reference>
<evidence type="ECO:0000313" key="4">
    <source>
        <dbReference type="Proteomes" id="UP001177258"/>
    </source>
</evidence>
<dbReference type="AlphaFoldDB" id="A0AA90SSC9"/>
<gene>
    <name evidence="2" type="ORF">Q5I04_04300</name>
    <name evidence="3" type="ORF">Q5I06_02965</name>
</gene>
<dbReference type="EMBL" id="JAUPEV010000005">
    <property type="protein sequence ID" value="MDO7253130.1"/>
    <property type="molecule type" value="Genomic_DNA"/>
</dbReference>